<dbReference type="AlphaFoldDB" id="A0A4Y6PSB2"/>
<protein>
    <submittedName>
        <fullName evidence="2">Uncharacterized protein</fullName>
    </submittedName>
</protein>
<feature type="coiled-coil region" evidence="1">
    <location>
        <begin position="142"/>
        <end position="180"/>
    </location>
</feature>
<dbReference type="Proteomes" id="UP000315995">
    <property type="component" value="Chromosome"/>
</dbReference>
<proteinExistence type="predicted"/>
<dbReference type="OrthoDB" id="5487537at2"/>
<dbReference type="EMBL" id="CP041186">
    <property type="protein sequence ID" value="QDG51234.1"/>
    <property type="molecule type" value="Genomic_DNA"/>
</dbReference>
<reference evidence="2 3" key="1">
    <citation type="submission" date="2019-06" db="EMBL/GenBank/DDBJ databases">
        <title>Persicimonas caeni gen. nov., sp. nov., a predatory bacterium isolated from solar saltern.</title>
        <authorList>
            <person name="Wang S."/>
        </authorList>
    </citation>
    <scope>NUCLEOTIDE SEQUENCE [LARGE SCALE GENOMIC DNA]</scope>
    <source>
        <strain evidence="2 3">YN101</strain>
    </source>
</reference>
<evidence type="ECO:0000313" key="3">
    <source>
        <dbReference type="Proteomes" id="UP000315995"/>
    </source>
</evidence>
<evidence type="ECO:0000313" key="2">
    <source>
        <dbReference type="EMBL" id="QDG51234.1"/>
    </source>
</evidence>
<accession>A0A5B8Y377</accession>
<organism evidence="2 3">
    <name type="scientific">Persicimonas caeni</name>
    <dbReference type="NCBI Taxonomy" id="2292766"/>
    <lineage>
        <taxon>Bacteria</taxon>
        <taxon>Deltaproteobacteria</taxon>
        <taxon>Bradymonadales</taxon>
        <taxon>Bradymonadaceae</taxon>
        <taxon>Persicimonas</taxon>
    </lineage>
</organism>
<keyword evidence="1" id="KW-0175">Coiled coil</keyword>
<name>A0A4Y6PSB2_PERCE</name>
<accession>A0A4Y6PSB2</accession>
<dbReference type="RefSeq" id="WP_141197719.1">
    <property type="nucleotide sequence ID" value="NZ_CP041186.1"/>
</dbReference>
<evidence type="ECO:0000256" key="1">
    <source>
        <dbReference type="SAM" id="Coils"/>
    </source>
</evidence>
<sequence>MTDTKALLDTLKHHVATGEPVDADFGELIAEDAPDLVAALFASSTDESVRGQWAKKIDFEKADALGKVAWVASESEAVEERIDEMLDSGEAGTVAETLARAGIAWDSDQIEALLDHDANRRAAALLLAVANPDQVAAWLEDCEVVEDALEVLRAAALDLSEELAESFRVWEEALEELDEDELEKARLDGLYAVLEPSDYARRVLAGDSGIGWLGDMPVVADFLQVHGPTQWLEVLGMLEAVEDPSLELAALLAVSAAAGAGFEAPDDEEAQQLLDLLAVEPGAKTEVWEPIATAQGLGFAIAVAPDDELALLCAQVAAHERLTLFDIHSAGIPGLPLSATAEQHLNLETSRALLDGIAEMDEMADATVVAVVRTMCDLRRLVMHDHERFAEHAEAWVEEFLDNSSAAIRLAVRQLLVPLDHEAARREAELLERTDAIEAALAFSANSIEEEALIAALEEHARLEGPLGLDCARRLAMNGSDDALAALARLWKTGSVFRVAFYRDCLVEAVSR</sequence>
<keyword evidence="3" id="KW-1185">Reference proteome</keyword>
<gene>
    <name evidence="2" type="ORF">FIV42_10930</name>
</gene>